<dbReference type="EMBL" id="ASHL01000001">
    <property type="protein sequence ID" value="EPD13987.1"/>
    <property type="molecule type" value="Genomic_DNA"/>
</dbReference>
<dbReference type="PANTHER" id="PTHR31632:SF2">
    <property type="entry name" value="PLASMA MEMBRANE IRON PERMEASE"/>
    <property type="match status" value="1"/>
</dbReference>
<dbReference type="Pfam" id="PF03239">
    <property type="entry name" value="FTR1"/>
    <property type="match status" value="1"/>
</dbReference>
<feature type="transmembrane region" description="Helical" evidence="6">
    <location>
        <begin position="6"/>
        <end position="26"/>
    </location>
</feature>
<keyword evidence="5 6" id="KW-0472">Membrane</keyword>
<evidence type="ECO:0000256" key="3">
    <source>
        <dbReference type="ARBA" id="ARBA00022692"/>
    </source>
</evidence>
<evidence type="ECO:0000256" key="6">
    <source>
        <dbReference type="SAM" id="Phobius"/>
    </source>
</evidence>
<evidence type="ECO:0000313" key="8">
    <source>
        <dbReference type="Proteomes" id="UP000015462"/>
    </source>
</evidence>
<feature type="transmembrane region" description="Helical" evidence="6">
    <location>
        <begin position="68"/>
        <end position="87"/>
    </location>
</feature>
<comment type="caution">
    <text evidence="7">The sequence shown here is derived from an EMBL/GenBank/DDBJ whole genome shotgun (WGS) entry which is preliminary data.</text>
</comment>
<organism evidence="7 8">
    <name type="scientific">Cycloclasticus pugetii</name>
    <dbReference type="NCBI Taxonomy" id="34068"/>
    <lineage>
        <taxon>Bacteria</taxon>
        <taxon>Pseudomonadati</taxon>
        <taxon>Pseudomonadota</taxon>
        <taxon>Gammaproteobacteria</taxon>
        <taxon>Thiotrichales</taxon>
        <taxon>Piscirickettsiaceae</taxon>
        <taxon>Cycloclasticus</taxon>
    </lineage>
</organism>
<evidence type="ECO:0000256" key="5">
    <source>
        <dbReference type="ARBA" id="ARBA00023136"/>
    </source>
</evidence>
<dbReference type="PANTHER" id="PTHR31632">
    <property type="entry name" value="IRON TRANSPORTER FTH1"/>
    <property type="match status" value="1"/>
</dbReference>
<dbReference type="GO" id="GO:0015093">
    <property type="term" value="F:ferrous iron transmembrane transporter activity"/>
    <property type="evidence" value="ECO:0007669"/>
    <property type="project" value="TreeGrafter"/>
</dbReference>
<dbReference type="RefSeq" id="WP_016389560.1">
    <property type="nucleotide sequence ID" value="NZ_KE646805.1"/>
</dbReference>
<evidence type="ECO:0000256" key="1">
    <source>
        <dbReference type="ARBA" id="ARBA00004141"/>
    </source>
</evidence>
<dbReference type="GO" id="GO:0033573">
    <property type="term" value="C:high-affinity iron permease complex"/>
    <property type="evidence" value="ECO:0007669"/>
    <property type="project" value="InterPro"/>
</dbReference>
<accession>A0AB33Z560</accession>
<feature type="transmembrane region" description="Helical" evidence="6">
    <location>
        <begin position="38"/>
        <end position="62"/>
    </location>
</feature>
<comment type="subcellular location">
    <subcellularLocation>
        <location evidence="1">Membrane</location>
        <topology evidence="1">Multi-pass membrane protein</topology>
    </subcellularLocation>
</comment>
<evidence type="ECO:0000256" key="4">
    <source>
        <dbReference type="ARBA" id="ARBA00022989"/>
    </source>
</evidence>
<keyword evidence="8" id="KW-1185">Reference proteome</keyword>
<protein>
    <submittedName>
        <fullName evidence="7">FTR1 family iron permease</fullName>
    </submittedName>
</protein>
<dbReference type="AlphaFoldDB" id="A0AB33Z560"/>
<keyword evidence="4 6" id="KW-1133">Transmembrane helix</keyword>
<dbReference type="Proteomes" id="UP000015462">
    <property type="component" value="Unassembled WGS sequence"/>
</dbReference>
<keyword evidence="3 6" id="KW-0812">Transmembrane</keyword>
<dbReference type="InterPro" id="IPR004923">
    <property type="entry name" value="FTR1/Fip1/EfeU"/>
</dbReference>
<sequence length="258" mass="28372">MLINSVIIILREVFEAALIVSVLLVLSQKLQLPRRYFLSSLGLGGVLSIFYARHIASISMFFDGVGQEILNACMHLMTFICLLFLIFSMGRRPYYKITVWAIAGCLSATLVGEGSEIIIYIQGFIGNEQLLETVLAGSFIGAGVGFSVGVFMYYLMINLRPRKGVAVSLVALVLISASMTTQAFQLLIQADILISQAPLWNTSSWVSEGSVIGQILYALLGYESTPTPIQVGGYFLSLMLSSALAFKTFKTFKWEMDE</sequence>
<comment type="similarity">
    <text evidence="2">Belongs to the oxidase-dependent Fe transporter (OFeT) (TC 9.A.10.1) family.</text>
</comment>
<name>A0AB33Z560_9GAMM</name>
<proteinExistence type="inferred from homology"/>
<reference evidence="7 8" key="1">
    <citation type="journal article" date="2013" name="Genome Announc.">
        <title>Genome Sequence of the Pyrene- and Fluoranthene-Degrading Bacterium Cycloclasticus sp. Strain PY97M.</title>
        <authorList>
            <person name="Cui Z."/>
            <person name="Xu G."/>
            <person name="Li Q."/>
            <person name="Gao W."/>
            <person name="Zheng L."/>
        </authorList>
    </citation>
    <scope>NUCLEOTIDE SEQUENCE [LARGE SCALE GENOMIC DNA]</scope>
    <source>
        <strain evidence="7 8">PY97M</strain>
    </source>
</reference>
<feature type="transmembrane region" description="Helical" evidence="6">
    <location>
        <begin position="99"/>
        <end position="121"/>
    </location>
</feature>
<feature type="transmembrane region" description="Helical" evidence="6">
    <location>
        <begin position="133"/>
        <end position="155"/>
    </location>
</feature>
<feature type="transmembrane region" description="Helical" evidence="6">
    <location>
        <begin position="229"/>
        <end position="246"/>
    </location>
</feature>
<evidence type="ECO:0000256" key="2">
    <source>
        <dbReference type="ARBA" id="ARBA00008333"/>
    </source>
</evidence>
<gene>
    <name evidence="7" type="ORF">L196_00770</name>
</gene>
<evidence type="ECO:0000313" key="7">
    <source>
        <dbReference type="EMBL" id="EPD13987.1"/>
    </source>
</evidence>
<feature type="transmembrane region" description="Helical" evidence="6">
    <location>
        <begin position="167"/>
        <end position="188"/>
    </location>
</feature>